<protein>
    <submittedName>
        <fullName evidence="1">Ankyrin repeats (3 copies)</fullName>
    </submittedName>
</protein>
<proteinExistence type="predicted"/>
<dbReference type="SUPFAM" id="SSF48403">
    <property type="entry name" value="Ankyrin repeat"/>
    <property type="match status" value="1"/>
</dbReference>
<dbReference type="InterPro" id="IPR036770">
    <property type="entry name" value="Ankyrin_rpt-contain_sf"/>
</dbReference>
<name>A0A9Q6LMF6_PISSA</name>
<organism evidence="1 2">
    <name type="scientific">Piscirickettsia salmonis</name>
    <dbReference type="NCBI Taxonomy" id="1238"/>
    <lineage>
        <taxon>Bacteria</taxon>
        <taxon>Pseudomonadati</taxon>
        <taxon>Pseudomonadota</taxon>
        <taxon>Gammaproteobacteria</taxon>
        <taxon>Thiotrichales</taxon>
        <taxon>Piscirickettsiaceae</taxon>
        <taxon>Piscirickettsia</taxon>
    </lineage>
</organism>
<dbReference type="EMBL" id="CP038908">
    <property type="protein sequence ID" value="QGO06689.1"/>
    <property type="molecule type" value="Genomic_DNA"/>
</dbReference>
<dbReference type="Proteomes" id="UP000422232">
    <property type="component" value="Chromosome"/>
</dbReference>
<reference evidence="1 2" key="1">
    <citation type="submission" date="2019-04" db="EMBL/GenBank/DDBJ databases">
        <title>Complete genome sequencing of Piscirickettsia salmonis strain Psal-009.</title>
        <authorList>
            <person name="Schober I."/>
            <person name="Bunk B."/>
            <person name="Sproer C."/>
            <person name="Carril G.P."/>
            <person name="Riedel T."/>
            <person name="Flores-Herrera P.A."/>
            <person name="Nourdin-Galindo G."/>
            <person name="Marshall S.H."/>
            <person name="Overmann J."/>
        </authorList>
    </citation>
    <scope>NUCLEOTIDE SEQUENCE [LARGE SCALE GENOMIC DNA]</scope>
    <source>
        <strain evidence="1 2">Psal-009</strain>
    </source>
</reference>
<dbReference type="AlphaFoldDB" id="A0A9Q6LMF6"/>
<sequence>MPDTFKIKKDPQPTSSRALFELLASPGPQDLERVRELLELGANPNELYYDIDKRGTNAIALAIQSANSELIKLVVSSPQANPQLVQLFLDKAAEKFISREISHKGVGKKGIGYIQWDRSYRAHMLAIVRSIAATMAAVTELPQFRIPYAAKNSLLGWAVTENNIEWVEKALKMGANPNSPYDTFIESFTKPSPFQMTLKQSNQAMTSLLLKYGANPYGESNRHIRVLLKKKIIF</sequence>
<gene>
    <name evidence="1" type="ORF">Psal009_02604</name>
</gene>
<keyword evidence="2" id="KW-1185">Reference proteome</keyword>
<evidence type="ECO:0000313" key="2">
    <source>
        <dbReference type="Proteomes" id="UP000422232"/>
    </source>
</evidence>
<dbReference type="RefSeq" id="WP_155047093.1">
    <property type="nucleotide sequence ID" value="NZ_CP038893.1"/>
</dbReference>
<accession>A0A9Q6LMF6</accession>
<evidence type="ECO:0000313" key="1">
    <source>
        <dbReference type="EMBL" id="QGO06689.1"/>
    </source>
</evidence>
<dbReference type="Gene3D" id="1.25.40.20">
    <property type="entry name" value="Ankyrin repeat-containing domain"/>
    <property type="match status" value="1"/>
</dbReference>